<dbReference type="SMART" id="SM00439">
    <property type="entry name" value="BAH"/>
    <property type="match status" value="1"/>
</dbReference>
<evidence type="ECO:0000259" key="4">
    <source>
        <dbReference type="PROSITE" id="PS51038"/>
    </source>
</evidence>
<accession>A0A7N0USH5</accession>
<dbReference type="PANTHER" id="PTHR47073:SF7">
    <property type="entry name" value="BAH DOMAIN-CONTAINING PROTEIN"/>
    <property type="match status" value="1"/>
</dbReference>
<evidence type="ECO:0000313" key="5">
    <source>
        <dbReference type="EnsemblPlants" id="Kaladp0081s0292.1.v1.1"/>
    </source>
</evidence>
<sequence>MSAENLQFKWGKKRGVGGKKKGAQFYGSFTYDGVEYKLYDCIYMWKDDEPEPFVGKIIKIWEDKTKKVKILWFFKPNEILNYLDDVQISENELFLGSGEGTGLANINPLEAIAGKCNVICISKDDRNPQPTEDELQRADYVFYRIFDVKQLTVSETIPDTILGIDIKYIYNQREGQQPTVTTTFGTKNLVSNDICTGRTENGNRINSPKPSEDKSNTVQKVDAVINSHLQDKDDDDKVNSRPFKKPKLESCMSLPKEKDKYGPNVCSDGPSSPKSIGHKKADVILNISNGIVSKAPKVGTHVFADEMKGKSKLARELNGMDVVLPKERQLNEEIRTLANGKMPKDSDQTLSKQKKPSSQVMDLTRRREADKNRWFKQLPWEEKMENALRQGALVLLENLDPSYTSSDVEDIIWLALKETSTAKIVYRATDCSPLSGQAFAVFKTKEIAEKVVTKLEQECLMLSDGRPLIASFGNPCFPGKETLVGHFGIDKLKVQNTREKKEAVSTSHCSQPNSIEYEFAIEWSLLQERSKWQLRNLHKQQAADVKKIMAELKTKST</sequence>
<feature type="region of interest" description="Disordered" evidence="2">
    <location>
        <begin position="195"/>
        <end position="275"/>
    </location>
</feature>
<feature type="domain" description="RRM" evidence="3">
    <location>
        <begin position="392"/>
        <end position="475"/>
    </location>
</feature>
<keyword evidence="1" id="KW-0694">RNA-binding</keyword>
<dbReference type="InterPro" id="IPR001025">
    <property type="entry name" value="BAH_dom"/>
</dbReference>
<dbReference type="GO" id="GO:0003682">
    <property type="term" value="F:chromatin binding"/>
    <property type="evidence" value="ECO:0007669"/>
    <property type="project" value="InterPro"/>
</dbReference>
<dbReference type="AlphaFoldDB" id="A0A7N0USH5"/>
<dbReference type="InterPro" id="IPR043151">
    <property type="entry name" value="BAH_sf"/>
</dbReference>
<dbReference type="PROSITE" id="PS51038">
    <property type="entry name" value="BAH"/>
    <property type="match status" value="1"/>
</dbReference>
<dbReference type="FunFam" id="2.30.30.490:FF:000017">
    <property type="entry name" value="Bromo-adjacent homology (BAH) domain-containing protein"/>
    <property type="match status" value="1"/>
</dbReference>
<protein>
    <recommendedName>
        <fullName evidence="7">BAH domain-containing protein</fullName>
    </recommendedName>
</protein>
<dbReference type="SUPFAM" id="SSF54928">
    <property type="entry name" value="RNA-binding domain, RBD"/>
    <property type="match status" value="1"/>
</dbReference>
<evidence type="ECO:0000256" key="2">
    <source>
        <dbReference type="SAM" id="MobiDB-lite"/>
    </source>
</evidence>
<name>A0A7N0USH5_KALFE</name>
<dbReference type="Pfam" id="PF01426">
    <property type="entry name" value="BAH"/>
    <property type="match status" value="1"/>
</dbReference>
<evidence type="ECO:0000256" key="1">
    <source>
        <dbReference type="PROSITE-ProRule" id="PRU00176"/>
    </source>
</evidence>
<feature type="compositionally biased region" description="Polar residues" evidence="2">
    <location>
        <begin position="348"/>
        <end position="361"/>
    </location>
</feature>
<dbReference type="PANTHER" id="PTHR47073">
    <property type="entry name" value="PROTEIN ANTI-SILENCING 1"/>
    <property type="match status" value="1"/>
</dbReference>
<reference evidence="5" key="1">
    <citation type="submission" date="2021-01" db="UniProtKB">
        <authorList>
            <consortium name="EnsemblPlants"/>
        </authorList>
    </citation>
    <scope>IDENTIFICATION</scope>
</reference>
<dbReference type="Gene3D" id="2.30.30.490">
    <property type="match status" value="1"/>
</dbReference>
<dbReference type="PROSITE" id="PS50102">
    <property type="entry name" value="RRM"/>
    <property type="match status" value="1"/>
</dbReference>
<dbReference type="Gramene" id="Kaladp0081s0292.1.v1.1">
    <property type="protein sequence ID" value="Kaladp0081s0292.1.v1.1"/>
    <property type="gene ID" value="Kaladp0081s0292.v1.1"/>
</dbReference>
<feature type="region of interest" description="Disordered" evidence="2">
    <location>
        <begin position="339"/>
        <end position="364"/>
    </location>
</feature>
<feature type="compositionally biased region" description="Polar residues" evidence="2">
    <location>
        <begin position="195"/>
        <end position="209"/>
    </location>
</feature>
<dbReference type="InterPro" id="IPR035979">
    <property type="entry name" value="RBD_domain_sf"/>
</dbReference>
<organism evidence="5 6">
    <name type="scientific">Kalanchoe fedtschenkoi</name>
    <name type="common">Lavender scallops</name>
    <name type="synonym">South American air plant</name>
    <dbReference type="NCBI Taxonomy" id="63787"/>
    <lineage>
        <taxon>Eukaryota</taxon>
        <taxon>Viridiplantae</taxon>
        <taxon>Streptophyta</taxon>
        <taxon>Embryophyta</taxon>
        <taxon>Tracheophyta</taxon>
        <taxon>Spermatophyta</taxon>
        <taxon>Magnoliopsida</taxon>
        <taxon>eudicotyledons</taxon>
        <taxon>Gunneridae</taxon>
        <taxon>Pentapetalae</taxon>
        <taxon>Saxifragales</taxon>
        <taxon>Crassulaceae</taxon>
        <taxon>Kalanchoe</taxon>
    </lineage>
</organism>
<dbReference type="OMA" id="KIWQQNQ"/>
<dbReference type="GO" id="GO:0003723">
    <property type="term" value="F:RNA binding"/>
    <property type="evidence" value="ECO:0007669"/>
    <property type="project" value="UniProtKB-UniRule"/>
</dbReference>
<evidence type="ECO:0000259" key="3">
    <source>
        <dbReference type="PROSITE" id="PS50102"/>
    </source>
</evidence>
<dbReference type="Proteomes" id="UP000594263">
    <property type="component" value="Unplaced"/>
</dbReference>
<evidence type="ECO:0008006" key="7">
    <source>
        <dbReference type="Google" id="ProtNLM"/>
    </source>
</evidence>
<evidence type="ECO:0000313" key="6">
    <source>
        <dbReference type="Proteomes" id="UP000594263"/>
    </source>
</evidence>
<dbReference type="EnsemblPlants" id="Kaladp0081s0292.1.v1.1">
    <property type="protein sequence ID" value="Kaladp0081s0292.1.v1.1"/>
    <property type="gene ID" value="Kaladp0081s0292.v1.1"/>
</dbReference>
<proteinExistence type="predicted"/>
<keyword evidence="6" id="KW-1185">Reference proteome</keyword>
<feature type="compositionally biased region" description="Basic and acidic residues" evidence="2">
    <location>
        <begin position="229"/>
        <end position="239"/>
    </location>
</feature>
<feature type="domain" description="BAH" evidence="4">
    <location>
        <begin position="34"/>
        <end position="157"/>
    </location>
</feature>
<dbReference type="InterPro" id="IPR000504">
    <property type="entry name" value="RRM_dom"/>
</dbReference>